<evidence type="ECO:0000313" key="4">
    <source>
        <dbReference type="Proteomes" id="UP000824469"/>
    </source>
</evidence>
<evidence type="ECO:0000313" key="3">
    <source>
        <dbReference type="EMBL" id="KAH9312199.1"/>
    </source>
</evidence>
<dbReference type="EMBL" id="JAHRHJ020000006">
    <property type="protein sequence ID" value="KAH9312199.1"/>
    <property type="molecule type" value="Genomic_DNA"/>
</dbReference>
<dbReference type="AlphaFoldDB" id="A0AA38L1H9"/>
<accession>A0AA38L1H9</accession>
<evidence type="ECO:0000259" key="2">
    <source>
        <dbReference type="Pfam" id="PF21373"/>
    </source>
</evidence>
<dbReference type="InterPro" id="IPR048371">
    <property type="entry name" value="ZNHIT3_C"/>
</dbReference>
<dbReference type="OMA" id="KVHYQLH"/>
<name>A0AA38L1H9_TAXCH</name>
<feature type="domain" description="Zinc finger HIT" evidence="2">
    <location>
        <begin position="49"/>
        <end position="98"/>
    </location>
</feature>
<sequence length="99" mass="11427">CSLMCFKQHKEVPCSREVLSMPVNSQHTQPPRSFEEIDEQGWRLEESQLEAVAASSEIRNLLKDEELQKMILKIDSSSNAEEELDKAMEGPLFREFTNK</sequence>
<evidence type="ECO:0000256" key="1">
    <source>
        <dbReference type="SAM" id="MobiDB-lite"/>
    </source>
</evidence>
<feature type="non-terminal residue" evidence="3">
    <location>
        <position position="99"/>
    </location>
</feature>
<protein>
    <recommendedName>
        <fullName evidence="2">Zinc finger HIT domain-containing protein</fullName>
    </recommendedName>
</protein>
<feature type="non-terminal residue" evidence="3">
    <location>
        <position position="1"/>
    </location>
</feature>
<dbReference type="Pfam" id="PF21373">
    <property type="entry name" value="ZNHIT3_C"/>
    <property type="match status" value="1"/>
</dbReference>
<comment type="caution">
    <text evidence="3">The sequence shown here is derived from an EMBL/GenBank/DDBJ whole genome shotgun (WGS) entry which is preliminary data.</text>
</comment>
<feature type="region of interest" description="Disordered" evidence="1">
    <location>
        <begin position="79"/>
        <end position="99"/>
    </location>
</feature>
<dbReference type="Proteomes" id="UP000824469">
    <property type="component" value="Unassembled WGS sequence"/>
</dbReference>
<proteinExistence type="predicted"/>
<gene>
    <name evidence="3" type="ORF">KI387_027234</name>
</gene>
<reference evidence="3 4" key="1">
    <citation type="journal article" date="2021" name="Nat. Plants">
        <title>The Taxus genome provides insights into paclitaxel biosynthesis.</title>
        <authorList>
            <person name="Xiong X."/>
            <person name="Gou J."/>
            <person name="Liao Q."/>
            <person name="Li Y."/>
            <person name="Zhou Q."/>
            <person name="Bi G."/>
            <person name="Li C."/>
            <person name="Du R."/>
            <person name="Wang X."/>
            <person name="Sun T."/>
            <person name="Guo L."/>
            <person name="Liang H."/>
            <person name="Lu P."/>
            <person name="Wu Y."/>
            <person name="Zhang Z."/>
            <person name="Ro D.K."/>
            <person name="Shang Y."/>
            <person name="Huang S."/>
            <person name="Yan J."/>
        </authorList>
    </citation>
    <scope>NUCLEOTIDE SEQUENCE [LARGE SCALE GENOMIC DNA]</scope>
    <source>
        <strain evidence="3">Ta-2019</strain>
    </source>
</reference>
<organism evidence="3 4">
    <name type="scientific">Taxus chinensis</name>
    <name type="common">Chinese yew</name>
    <name type="synonym">Taxus wallichiana var. chinensis</name>
    <dbReference type="NCBI Taxonomy" id="29808"/>
    <lineage>
        <taxon>Eukaryota</taxon>
        <taxon>Viridiplantae</taxon>
        <taxon>Streptophyta</taxon>
        <taxon>Embryophyta</taxon>
        <taxon>Tracheophyta</taxon>
        <taxon>Spermatophyta</taxon>
        <taxon>Pinopsida</taxon>
        <taxon>Pinidae</taxon>
        <taxon>Conifers II</taxon>
        <taxon>Cupressales</taxon>
        <taxon>Taxaceae</taxon>
        <taxon>Taxus</taxon>
    </lineage>
</organism>
<keyword evidence="4" id="KW-1185">Reference proteome</keyword>